<evidence type="ECO:0000313" key="2">
    <source>
        <dbReference type="EMBL" id="KAF2151127.1"/>
    </source>
</evidence>
<comment type="caution">
    <text evidence="2">The sequence shown here is derived from an EMBL/GenBank/DDBJ whole genome shotgun (WGS) entry which is preliminary data.</text>
</comment>
<protein>
    <submittedName>
        <fullName evidence="2">Pet127-domain-containing protein</fullName>
    </submittedName>
</protein>
<evidence type="ECO:0000313" key="3">
    <source>
        <dbReference type="Proteomes" id="UP000799439"/>
    </source>
</evidence>
<dbReference type="GO" id="GO:0000964">
    <property type="term" value="P:mitochondrial RNA 5'-end processing"/>
    <property type="evidence" value="ECO:0007669"/>
    <property type="project" value="TreeGrafter"/>
</dbReference>
<sequence>MSGPGRPTIASRSELPKRQDTERAESQAIDEIPKTASRKGGFSNWISGFVKSLREPNESSQSPDSSSNSKVAPHHPAQAASVVTKVDTEEPQKPVAHSASAKEQKESRAEVVNNQKTSKDGKKRVPATSHVKLKAKKAKGSKPSAKEPNSLTKLADGLESTEKHGRKRHKRAPLIGKLPVKSHSKETTTAFKPKDVATTSLDQGHVEQKATVTEPKSPQDSTEKSLETAATPAGAIITEDTLPKKKPRKKANKQKKNEENDLSIQILPKELPFTALQVEQPPVPRLAHNLDRVLFNRGVYSLRDRHSGVYNFDPYLENIMPATEFNFNAIPAYKTSSEDEFLSKVAEEHDLRYVGSTSSMTSMLTHFHYLLSHWRELDLSMLSRGFGISGTKNSRNFTEIYRSPQAIFLRYKNGRYAIDADKEFSTPNILMHLGQSLEKLLTLPADTFERFRRSDSRGVPHEKMDSPQSFHYSKQGKILMRSQLDAYDPRLPGSGVFDLKTRAVLPIRMSSREYQDMVGYQILSDMGTYESYEREFYDMFRSTFLKYSLQVRMGRMEGIFVAYHNVEEIFGFQFMNLGEMDRVLHGQEDPSLGDQEFRASLAIVHDILDQATAEFPEKSIRLHFDTRAGVVPMMYIFAEPMEEEDIEKIQNSGNEAMMAFEREIKGESEPTESEAVAPSAKSKPITLEAEDSSSSIEAAMLSGSDPAAATQAATENSEPAHKPLLAWTLTTTSLVNGAKVSRPESLSPNDKWELKYDLHRIADAEKAATWYNMTKNRRRSVLDWGSDDETPADEGNEGATMEDMMKGVAEEPKKKRRALPAAYLNELRAMAKKGRAIREERLREMEGKGKVVVGLEGLKNSTPVGEKMVVGGGEVPEGEVKDVKGYMEWLYRK</sequence>
<feature type="region of interest" description="Disordered" evidence="1">
    <location>
        <begin position="665"/>
        <end position="696"/>
    </location>
</feature>
<keyword evidence="3" id="KW-1185">Reference proteome</keyword>
<gene>
    <name evidence="2" type="ORF">K461DRAFT_322427</name>
</gene>
<proteinExistence type="predicted"/>
<feature type="compositionally biased region" description="Basic residues" evidence="1">
    <location>
        <begin position="121"/>
        <end position="140"/>
    </location>
</feature>
<feature type="compositionally biased region" description="Basic and acidic residues" evidence="1">
    <location>
        <begin position="14"/>
        <end position="25"/>
    </location>
</feature>
<organism evidence="2 3">
    <name type="scientific">Myriangium duriaei CBS 260.36</name>
    <dbReference type="NCBI Taxonomy" id="1168546"/>
    <lineage>
        <taxon>Eukaryota</taxon>
        <taxon>Fungi</taxon>
        <taxon>Dikarya</taxon>
        <taxon>Ascomycota</taxon>
        <taxon>Pezizomycotina</taxon>
        <taxon>Dothideomycetes</taxon>
        <taxon>Dothideomycetidae</taxon>
        <taxon>Myriangiales</taxon>
        <taxon>Myriangiaceae</taxon>
        <taxon>Myriangium</taxon>
    </lineage>
</organism>
<feature type="region of interest" description="Disordered" evidence="1">
    <location>
        <begin position="1"/>
        <end position="263"/>
    </location>
</feature>
<feature type="compositionally biased region" description="Basic residues" evidence="1">
    <location>
        <begin position="244"/>
        <end position="254"/>
    </location>
</feature>
<dbReference type="Proteomes" id="UP000799439">
    <property type="component" value="Unassembled WGS sequence"/>
</dbReference>
<dbReference type="GO" id="GO:0005740">
    <property type="term" value="C:mitochondrial envelope"/>
    <property type="evidence" value="ECO:0007669"/>
    <property type="project" value="TreeGrafter"/>
</dbReference>
<dbReference type="PANTHER" id="PTHR31014:SF0">
    <property type="entry name" value="MITOCHONDRIAL TRANSLATION SYSTEM COMPONENT PET127-RELATED"/>
    <property type="match status" value="1"/>
</dbReference>
<reference evidence="2" key="1">
    <citation type="journal article" date="2020" name="Stud. Mycol.">
        <title>101 Dothideomycetes genomes: a test case for predicting lifestyles and emergence of pathogens.</title>
        <authorList>
            <person name="Haridas S."/>
            <person name="Albert R."/>
            <person name="Binder M."/>
            <person name="Bloem J."/>
            <person name="Labutti K."/>
            <person name="Salamov A."/>
            <person name="Andreopoulos B."/>
            <person name="Baker S."/>
            <person name="Barry K."/>
            <person name="Bills G."/>
            <person name="Bluhm B."/>
            <person name="Cannon C."/>
            <person name="Castanera R."/>
            <person name="Culley D."/>
            <person name="Daum C."/>
            <person name="Ezra D."/>
            <person name="Gonzalez J."/>
            <person name="Henrissat B."/>
            <person name="Kuo A."/>
            <person name="Liang C."/>
            <person name="Lipzen A."/>
            <person name="Lutzoni F."/>
            <person name="Magnuson J."/>
            <person name="Mondo S."/>
            <person name="Nolan M."/>
            <person name="Ohm R."/>
            <person name="Pangilinan J."/>
            <person name="Park H.-J."/>
            <person name="Ramirez L."/>
            <person name="Alfaro M."/>
            <person name="Sun H."/>
            <person name="Tritt A."/>
            <person name="Yoshinaga Y."/>
            <person name="Zwiers L.-H."/>
            <person name="Turgeon B."/>
            <person name="Goodwin S."/>
            <person name="Spatafora J."/>
            <person name="Crous P."/>
            <person name="Grigoriev I."/>
        </authorList>
    </citation>
    <scope>NUCLEOTIDE SEQUENCE</scope>
    <source>
        <strain evidence="2">CBS 260.36</strain>
    </source>
</reference>
<accession>A0A9P4J0C3</accession>
<feature type="compositionally biased region" description="Low complexity" evidence="1">
    <location>
        <begin position="58"/>
        <end position="69"/>
    </location>
</feature>
<name>A0A9P4J0C3_9PEZI</name>
<feature type="compositionally biased region" description="Polar residues" evidence="1">
    <location>
        <begin position="210"/>
        <end position="220"/>
    </location>
</feature>
<dbReference type="PANTHER" id="PTHR31014">
    <property type="entry name" value="MITOCHONDRIAL TRANSLATION SYSTEM COMPONENT PET127-RELATED"/>
    <property type="match status" value="1"/>
</dbReference>
<dbReference type="AlphaFoldDB" id="A0A9P4J0C3"/>
<dbReference type="OrthoDB" id="10249045at2759"/>
<dbReference type="InterPro" id="IPR013943">
    <property type="entry name" value="Pet127"/>
</dbReference>
<feature type="compositionally biased region" description="Basic and acidic residues" evidence="1">
    <location>
        <begin position="100"/>
        <end position="109"/>
    </location>
</feature>
<dbReference type="Pfam" id="PF08634">
    <property type="entry name" value="Pet127"/>
    <property type="match status" value="1"/>
</dbReference>
<evidence type="ECO:0000256" key="1">
    <source>
        <dbReference type="SAM" id="MobiDB-lite"/>
    </source>
</evidence>
<dbReference type="EMBL" id="ML996088">
    <property type="protein sequence ID" value="KAF2151127.1"/>
    <property type="molecule type" value="Genomic_DNA"/>
</dbReference>